<reference evidence="2" key="2">
    <citation type="journal article" date="2007" name="Science">
        <title>Draft genome sequence of the sexually transmitted pathogen Trichomonas vaginalis.</title>
        <authorList>
            <person name="Carlton J.M."/>
            <person name="Hirt R.P."/>
            <person name="Silva J.C."/>
            <person name="Delcher A.L."/>
            <person name="Schatz M."/>
            <person name="Zhao Q."/>
            <person name="Wortman J.R."/>
            <person name="Bidwell S.L."/>
            <person name="Alsmark U.C.M."/>
            <person name="Besteiro S."/>
            <person name="Sicheritz-Ponten T."/>
            <person name="Noel C.J."/>
            <person name="Dacks J.B."/>
            <person name="Foster P.G."/>
            <person name="Simillion C."/>
            <person name="Van de Peer Y."/>
            <person name="Miranda-Saavedra D."/>
            <person name="Barton G.J."/>
            <person name="Westrop G.D."/>
            <person name="Mueller S."/>
            <person name="Dessi D."/>
            <person name="Fiori P.L."/>
            <person name="Ren Q."/>
            <person name="Paulsen I."/>
            <person name="Zhang H."/>
            <person name="Bastida-Corcuera F.D."/>
            <person name="Simoes-Barbosa A."/>
            <person name="Brown M.T."/>
            <person name="Hayes R.D."/>
            <person name="Mukherjee M."/>
            <person name="Okumura C.Y."/>
            <person name="Schneider R."/>
            <person name="Smith A.J."/>
            <person name="Vanacova S."/>
            <person name="Villalvazo M."/>
            <person name="Haas B.J."/>
            <person name="Pertea M."/>
            <person name="Feldblyum T.V."/>
            <person name="Utterback T.R."/>
            <person name="Shu C.L."/>
            <person name="Osoegawa K."/>
            <person name="de Jong P.J."/>
            <person name="Hrdy I."/>
            <person name="Horvathova L."/>
            <person name="Zubacova Z."/>
            <person name="Dolezal P."/>
            <person name="Malik S.B."/>
            <person name="Logsdon J.M. Jr."/>
            <person name="Henze K."/>
            <person name="Gupta A."/>
            <person name="Wang C.C."/>
            <person name="Dunne R.L."/>
            <person name="Upcroft J.A."/>
            <person name="Upcroft P."/>
            <person name="White O."/>
            <person name="Salzberg S.L."/>
            <person name="Tang P."/>
            <person name="Chiu C.-H."/>
            <person name="Lee Y.-S."/>
            <person name="Embley T.M."/>
            <person name="Coombs G.H."/>
            <person name="Mottram J.C."/>
            <person name="Tachezy J."/>
            <person name="Fraser-Liggett C.M."/>
            <person name="Johnson P.J."/>
        </authorList>
    </citation>
    <scope>NUCLEOTIDE SEQUENCE [LARGE SCALE GENOMIC DNA]</scope>
    <source>
        <strain evidence="2">G3</strain>
    </source>
</reference>
<dbReference type="AlphaFoldDB" id="A2DFM9"/>
<dbReference type="Proteomes" id="UP000001542">
    <property type="component" value="Unassembled WGS sequence"/>
</dbReference>
<organism evidence="2 3">
    <name type="scientific">Trichomonas vaginalis (strain ATCC PRA-98 / G3)</name>
    <dbReference type="NCBI Taxonomy" id="412133"/>
    <lineage>
        <taxon>Eukaryota</taxon>
        <taxon>Metamonada</taxon>
        <taxon>Parabasalia</taxon>
        <taxon>Trichomonadida</taxon>
        <taxon>Trichomonadidae</taxon>
        <taxon>Trichomonas</taxon>
    </lineage>
</organism>
<sequence>MQCTGDMVDMSDFYHNLNDSDINNGDAEKLLQAFICTADPKIGRDNPTSITLEMLLRKSKYFKVYVGRNNAFAYMEHYIKEISKLEKILSIFNVPSDPDYLYVETETFFSLDKYFSDLIYKIPAPIEIIKNFCNYFRFHTITYKDQLFGSFTCPPFIDEPAQIIDIDLIRGKAIIKNRSLVNTDFNSKEFTSKQLSEIISSETKPKLKDIIVKTSFSGDSTKGVLYKGATFIGEFQIQQIDLRILKTWSSSITTEQMDSLLDETATRIEVNECFSLFSGALIKFFPKIKALPVKVAKPKPSVVKQPVKPAQKPRPRPKPKDEFALLEKELNNKILNKRFGTSVFHYEGQVDQLENEDLERALRICQSCLTTSKDIMKDLNRLKKTATDKQTDDQSTKKEKLISDIEKHLKNETEKQQRLLELIDKLNNKLDQEAKFSLSSSSDSETGQDSSDYVVKSKSKSGSKSSENSNKISEVKTEIVPKESISTQTSPEFLVNQYQTALFDIKNSITKLLQDQFQKSVKEINSCNDISKTQIKEIIVSVIGEFHIHDSETLSKLLLPKLDLISKHHESYFIAQKRTFNTIYKLIQETLANYEKLFTKKFDVNDAVHVSNIQDIVCEILEATKNHQIIKIPNQIVYRNPADLAPLFSGDISTDFEINDLAIFENKKAIVTFVSGNGVIILTEDNKTVSVQKNMLKKCDPDGTVYDSQKFRVLPGDKVKIPDEAVVINTCGGIAFCRIEKFGVIVAVQGKDINL</sequence>
<evidence type="ECO:0000256" key="1">
    <source>
        <dbReference type="SAM" id="MobiDB-lite"/>
    </source>
</evidence>
<dbReference type="EMBL" id="DS113195">
    <property type="protein sequence ID" value="EAY20732.1"/>
    <property type="molecule type" value="Genomic_DNA"/>
</dbReference>
<protein>
    <submittedName>
        <fullName evidence="2">Uncharacterized protein</fullName>
    </submittedName>
</protein>
<evidence type="ECO:0000313" key="2">
    <source>
        <dbReference type="EMBL" id="EAY20732.1"/>
    </source>
</evidence>
<keyword evidence="3" id="KW-1185">Reference proteome</keyword>
<dbReference type="InParanoid" id="A2DFM9"/>
<evidence type="ECO:0000313" key="3">
    <source>
        <dbReference type="Proteomes" id="UP000001542"/>
    </source>
</evidence>
<name>A2DFM9_TRIV3</name>
<dbReference type="RefSeq" id="XP_001581718.1">
    <property type="nucleotide sequence ID" value="XM_001581668.1"/>
</dbReference>
<gene>
    <name evidence="2" type="ORF">TVAG_391160</name>
</gene>
<accession>A2DFM9</accession>
<dbReference type="VEuPathDB" id="TrichDB:TVAG_391160"/>
<feature type="compositionally biased region" description="Low complexity" evidence="1">
    <location>
        <begin position="437"/>
        <end position="472"/>
    </location>
</feature>
<reference evidence="2" key="1">
    <citation type="submission" date="2006-10" db="EMBL/GenBank/DDBJ databases">
        <authorList>
            <person name="Amadeo P."/>
            <person name="Zhao Q."/>
            <person name="Wortman J."/>
            <person name="Fraser-Liggett C."/>
            <person name="Carlton J."/>
        </authorList>
    </citation>
    <scope>NUCLEOTIDE SEQUENCE</scope>
    <source>
        <strain evidence="2">G3</strain>
    </source>
</reference>
<dbReference type="KEGG" id="tva:5466282"/>
<proteinExistence type="predicted"/>
<dbReference type="VEuPathDB" id="TrichDB:TVAGG3_0323820"/>
<feature type="region of interest" description="Disordered" evidence="1">
    <location>
        <begin position="436"/>
        <end position="475"/>
    </location>
</feature>